<organism evidence="2 3">
    <name type="scientific">Pelobium manganitolerans</name>
    <dbReference type="NCBI Taxonomy" id="1842495"/>
    <lineage>
        <taxon>Bacteria</taxon>
        <taxon>Pseudomonadati</taxon>
        <taxon>Bacteroidota</taxon>
        <taxon>Sphingobacteriia</taxon>
        <taxon>Sphingobacteriales</taxon>
        <taxon>Sphingobacteriaceae</taxon>
        <taxon>Pelobium</taxon>
    </lineage>
</organism>
<keyword evidence="3" id="KW-1185">Reference proteome</keyword>
<dbReference type="Proteomes" id="UP000283433">
    <property type="component" value="Unassembled WGS sequence"/>
</dbReference>
<dbReference type="Pfam" id="PF00403">
    <property type="entry name" value="HMA"/>
    <property type="match status" value="1"/>
</dbReference>
<protein>
    <recommendedName>
        <fullName evidence="1">HMA domain-containing protein</fullName>
    </recommendedName>
</protein>
<dbReference type="Gene3D" id="3.30.70.100">
    <property type="match status" value="1"/>
</dbReference>
<proteinExistence type="predicted"/>
<dbReference type="CDD" id="cd00371">
    <property type="entry name" value="HMA"/>
    <property type="match status" value="1"/>
</dbReference>
<reference evidence="2 3" key="1">
    <citation type="submission" date="2016-07" db="EMBL/GenBank/DDBJ databases">
        <title>Genome of Pelobium manganitolerans.</title>
        <authorList>
            <person name="Wu S."/>
            <person name="Wang G."/>
        </authorList>
    </citation>
    <scope>NUCLEOTIDE SEQUENCE [LARGE SCALE GENOMIC DNA]</scope>
    <source>
        <strain evidence="2 3">YS-25</strain>
    </source>
</reference>
<evidence type="ECO:0000313" key="2">
    <source>
        <dbReference type="EMBL" id="RKD15032.1"/>
    </source>
</evidence>
<dbReference type="InterPro" id="IPR006121">
    <property type="entry name" value="HMA_dom"/>
</dbReference>
<dbReference type="InterPro" id="IPR036163">
    <property type="entry name" value="HMA_dom_sf"/>
</dbReference>
<sequence>MKNYKTLKFKTTLNCGNCVAKVQQKLDELLGAGQWKVDTDNPDKILTVTTEAEKEDDVIDIVESAGFDIDTVDA</sequence>
<evidence type="ECO:0000259" key="1">
    <source>
        <dbReference type="PROSITE" id="PS50846"/>
    </source>
</evidence>
<dbReference type="PROSITE" id="PS50846">
    <property type="entry name" value="HMA_2"/>
    <property type="match status" value="1"/>
</dbReference>
<comment type="caution">
    <text evidence="2">The sequence shown here is derived from an EMBL/GenBank/DDBJ whole genome shotgun (WGS) entry which is preliminary data.</text>
</comment>
<gene>
    <name evidence="2" type="ORF">BCY91_05750</name>
</gene>
<dbReference type="AlphaFoldDB" id="A0A419S4I2"/>
<evidence type="ECO:0000313" key="3">
    <source>
        <dbReference type="Proteomes" id="UP000283433"/>
    </source>
</evidence>
<dbReference type="RefSeq" id="WP_120181897.1">
    <property type="nucleotide sequence ID" value="NZ_CBINCU010000003.1"/>
</dbReference>
<dbReference type="SUPFAM" id="SSF55008">
    <property type="entry name" value="HMA, heavy metal-associated domain"/>
    <property type="match status" value="1"/>
</dbReference>
<dbReference type="EMBL" id="MBTA01000025">
    <property type="protein sequence ID" value="RKD15032.1"/>
    <property type="molecule type" value="Genomic_DNA"/>
</dbReference>
<name>A0A419S4I2_9SPHI</name>
<dbReference type="GO" id="GO:0046872">
    <property type="term" value="F:metal ion binding"/>
    <property type="evidence" value="ECO:0007669"/>
    <property type="project" value="InterPro"/>
</dbReference>
<feature type="domain" description="HMA" evidence="1">
    <location>
        <begin position="4"/>
        <end position="70"/>
    </location>
</feature>
<dbReference type="OrthoDB" id="677920at2"/>
<accession>A0A419S4I2</accession>